<dbReference type="Proteomes" id="UP000325672">
    <property type="component" value="Unassembled WGS sequence"/>
</dbReference>
<dbReference type="RefSeq" id="XP_031918171.1">
    <property type="nucleotide sequence ID" value="XM_032053379.1"/>
</dbReference>
<name>A0A5N6T6X8_ASPPS</name>
<reference evidence="1 2" key="1">
    <citation type="submission" date="2019-04" db="EMBL/GenBank/DDBJ databases">
        <title>Friends and foes A comparative genomics study of 23 Aspergillus species from section Flavi.</title>
        <authorList>
            <consortium name="DOE Joint Genome Institute"/>
            <person name="Kjaerbolling I."/>
            <person name="Vesth T."/>
            <person name="Frisvad J.C."/>
            <person name="Nybo J.L."/>
            <person name="Theobald S."/>
            <person name="Kildgaard S."/>
            <person name="Isbrandt T."/>
            <person name="Kuo A."/>
            <person name="Sato A."/>
            <person name="Lyhne E.K."/>
            <person name="Kogle M.E."/>
            <person name="Wiebenga A."/>
            <person name="Kun R.S."/>
            <person name="Lubbers R.J."/>
            <person name="Makela M.R."/>
            <person name="Barry K."/>
            <person name="Chovatia M."/>
            <person name="Clum A."/>
            <person name="Daum C."/>
            <person name="Haridas S."/>
            <person name="He G."/>
            <person name="LaButti K."/>
            <person name="Lipzen A."/>
            <person name="Mondo S."/>
            <person name="Riley R."/>
            <person name="Salamov A."/>
            <person name="Simmons B.A."/>
            <person name="Magnuson J.K."/>
            <person name="Henrissat B."/>
            <person name="Mortensen U.H."/>
            <person name="Larsen T.O."/>
            <person name="Devries R.P."/>
            <person name="Grigoriev I.V."/>
            <person name="Machida M."/>
            <person name="Baker S.E."/>
            <person name="Andersen M.R."/>
        </authorList>
    </citation>
    <scope>NUCLEOTIDE SEQUENCE [LARGE SCALE GENOMIC DNA]</scope>
    <source>
        <strain evidence="1 2">CBS 117625</strain>
    </source>
</reference>
<protein>
    <submittedName>
        <fullName evidence="1">Uncharacterized protein</fullName>
    </submittedName>
</protein>
<sequence>MESFDSIRVNLYELDTPVEEEPPLYFNRRRFRISGTDVKSYGLRLLTVICQV</sequence>
<dbReference type="GeneID" id="43637589"/>
<keyword evidence="2" id="KW-1185">Reference proteome</keyword>
<dbReference type="EMBL" id="ML743555">
    <property type="protein sequence ID" value="KAE8142108.1"/>
    <property type="molecule type" value="Genomic_DNA"/>
</dbReference>
<gene>
    <name evidence="1" type="ORF">BDV38DRAFT_235855</name>
</gene>
<evidence type="ECO:0000313" key="2">
    <source>
        <dbReference type="Proteomes" id="UP000325672"/>
    </source>
</evidence>
<dbReference type="AlphaFoldDB" id="A0A5N6T6X8"/>
<evidence type="ECO:0000313" key="1">
    <source>
        <dbReference type="EMBL" id="KAE8142108.1"/>
    </source>
</evidence>
<proteinExistence type="predicted"/>
<organism evidence="1 2">
    <name type="scientific">Aspergillus pseudotamarii</name>
    <dbReference type="NCBI Taxonomy" id="132259"/>
    <lineage>
        <taxon>Eukaryota</taxon>
        <taxon>Fungi</taxon>
        <taxon>Dikarya</taxon>
        <taxon>Ascomycota</taxon>
        <taxon>Pezizomycotina</taxon>
        <taxon>Eurotiomycetes</taxon>
        <taxon>Eurotiomycetidae</taxon>
        <taxon>Eurotiales</taxon>
        <taxon>Aspergillaceae</taxon>
        <taxon>Aspergillus</taxon>
        <taxon>Aspergillus subgen. Circumdati</taxon>
    </lineage>
</organism>
<accession>A0A5N6T6X8</accession>